<sequence>MAVASSSSSSLSSPVRWWRTAFLTVRDETLTTPLRTPIPELLHHFIFSHSHTLLSAAPSLPPQEVTSDLLFVMELITTRPHGIEDMTATFTHTTHLIHDISHRLPLEINSASWTLILDAFNKMLRVFVSSSTFTPVMEALQTL</sequence>
<dbReference type="GeneID" id="103344313"/>
<evidence type="ECO:0000313" key="1">
    <source>
        <dbReference type="Proteomes" id="UP000694861"/>
    </source>
</evidence>
<dbReference type="PANTHER" id="PTHR13366">
    <property type="entry name" value="MALARIA ANTIGEN-RELATED"/>
    <property type="match status" value="1"/>
</dbReference>
<evidence type="ECO:0000313" key="2">
    <source>
        <dbReference type="RefSeq" id="XP_008246146.1"/>
    </source>
</evidence>
<protein>
    <submittedName>
        <fullName evidence="2">Uncharacterized protein LOC103344313</fullName>
    </submittedName>
</protein>
<name>A0ABM0PXL5_PRUMU</name>
<reference evidence="2" key="2">
    <citation type="submission" date="2025-08" db="UniProtKB">
        <authorList>
            <consortium name="RefSeq"/>
        </authorList>
    </citation>
    <scope>IDENTIFICATION</scope>
</reference>
<accession>A0ABM0PXL5</accession>
<keyword evidence="1" id="KW-1185">Reference proteome</keyword>
<dbReference type="PANTHER" id="PTHR13366:SF0">
    <property type="entry name" value="HEAT REPEAT-CONTAINING PROTEIN 6"/>
    <property type="match status" value="1"/>
</dbReference>
<reference evidence="1" key="1">
    <citation type="journal article" date="2012" name="Nat. Commun.">
        <title>The genome of Prunus mume.</title>
        <authorList>
            <person name="Zhang Q."/>
            <person name="Chen W."/>
            <person name="Sun L."/>
            <person name="Zhao F."/>
            <person name="Huang B."/>
            <person name="Yang W."/>
            <person name="Tao Y."/>
            <person name="Wang J."/>
            <person name="Yuan Z."/>
            <person name="Fan G."/>
            <person name="Xing Z."/>
            <person name="Han C."/>
            <person name="Pan H."/>
            <person name="Zhong X."/>
            <person name="Shi W."/>
            <person name="Liang X."/>
            <person name="Du D."/>
            <person name="Sun F."/>
            <person name="Xu Z."/>
            <person name="Hao R."/>
            <person name="Lv T."/>
            <person name="Lv Y."/>
            <person name="Zheng Z."/>
            <person name="Sun M."/>
            <person name="Luo L."/>
            <person name="Cai M."/>
            <person name="Gao Y."/>
            <person name="Wang J."/>
            <person name="Yin Y."/>
            <person name="Xu X."/>
            <person name="Cheng T."/>
            <person name="Wang J."/>
        </authorList>
    </citation>
    <scope>NUCLEOTIDE SEQUENCE [LARGE SCALE GENOMIC DNA]</scope>
</reference>
<dbReference type="Proteomes" id="UP000694861">
    <property type="component" value="Unplaced"/>
</dbReference>
<dbReference type="InterPro" id="IPR052107">
    <property type="entry name" value="HEAT6"/>
</dbReference>
<organism evidence="1 2">
    <name type="scientific">Prunus mume</name>
    <name type="common">Japanese apricot</name>
    <name type="synonym">Armeniaca mume</name>
    <dbReference type="NCBI Taxonomy" id="102107"/>
    <lineage>
        <taxon>Eukaryota</taxon>
        <taxon>Viridiplantae</taxon>
        <taxon>Streptophyta</taxon>
        <taxon>Embryophyta</taxon>
        <taxon>Tracheophyta</taxon>
        <taxon>Spermatophyta</taxon>
        <taxon>Magnoliopsida</taxon>
        <taxon>eudicotyledons</taxon>
        <taxon>Gunneridae</taxon>
        <taxon>Pentapetalae</taxon>
        <taxon>rosids</taxon>
        <taxon>fabids</taxon>
        <taxon>Rosales</taxon>
        <taxon>Rosaceae</taxon>
        <taxon>Amygdaloideae</taxon>
        <taxon>Amygdaleae</taxon>
        <taxon>Prunus</taxon>
    </lineage>
</organism>
<feature type="non-terminal residue" evidence="2">
    <location>
        <position position="143"/>
    </location>
</feature>
<dbReference type="RefSeq" id="XP_008246146.1">
    <property type="nucleotide sequence ID" value="XM_008247924.2"/>
</dbReference>
<gene>
    <name evidence="2" type="primary">LOC103344313</name>
</gene>
<proteinExistence type="predicted"/>